<reference evidence="2" key="2">
    <citation type="journal article" date="2018" name="Environ. Sci. Technol.">
        <title>The Toxicogenome of Hyalella azteca: A Model for Sediment Ecotoxicology and Evolutionary Toxicology.</title>
        <authorList>
            <person name="Poynton H.C."/>
            <person name="Hasenbein S."/>
            <person name="Benoit J.B."/>
            <person name="Sepulveda M.S."/>
            <person name="Poelchau M.F."/>
            <person name="Hughes D.S.T."/>
            <person name="Murali S.C."/>
            <person name="Chen S."/>
            <person name="Glastad K.M."/>
            <person name="Goodisman M.A.D."/>
            <person name="Werren J.H."/>
            <person name="Vineis J.H."/>
            <person name="Bowen J.L."/>
            <person name="Friedrich M."/>
            <person name="Jones J."/>
            <person name="Robertson H.M."/>
            <person name="Feyereisen R."/>
            <person name="Mechler-Hickson A."/>
            <person name="Mathers N."/>
            <person name="Lee C.E."/>
            <person name="Colbourne J.K."/>
            <person name="Biales A."/>
            <person name="Johnston J.S."/>
            <person name="Wellborn G.A."/>
            <person name="Rosendale A.J."/>
            <person name="Cridge A.G."/>
            <person name="Munoz-Torres M.C."/>
            <person name="Bain P.A."/>
            <person name="Manny A.R."/>
            <person name="Major K.M."/>
            <person name="Lambert F.N."/>
            <person name="Vulpe C.D."/>
            <person name="Tuck P."/>
            <person name="Blalock B.J."/>
            <person name="Lin Y.Y."/>
            <person name="Smith M.E."/>
            <person name="Ochoa-Acuna H."/>
            <person name="Chen M.M."/>
            <person name="Childers C.P."/>
            <person name="Qu J."/>
            <person name="Dugan S."/>
            <person name="Lee S.L."/>
            <person name="Chao H."/>
            <person name="Dinh H."/>
            <person name="Han Y."/>
            <person name="Doddapaneni H."/>
            <person name="Worley K.C."/>
            <person name="Muzny D.M."/>
            <person name="Gibbs R.A."/>
            <person name="Richards S."/>
        </authorList>
    </citation>
    <scope>NUCLEOTIDE SEQUENCE</scope>
    <source>
        <strain evidence="2">HAZT.00-mixed</strain>
        <tissue evidence="2">Whole organism</tissue>
    </source>
</reference>
<name>A0A6A0GUT9_HYAAZ</name>
<keyword evidence="1" id="KW-1133">Transmembrane helix</keyword>
<feature type="transmembrane region" description="Helical" evidence="1">
    <location>
        <begin position="39"/>
        <end position="62"/>
    </location>
</feature>
<keyword evidence="1" id="KW-0472">Membrane</keyword>
<accession>A0A6A0GUT9</accession>
<feature type="transmembrane region" description="Helical" evidence="1">
    <location>
        <begin position="286"/>
        <end position="308"/>
    </location>
</feature>
<keyword evidence="1" id="KW-0812">Transmembrane</keyword>
<reference evidence="2" key="1">
    <citation type="submission" date="2014-08" db="EMBL/GenBank/DDBJ databases">
        <authorList>
            <person name="Murali S."/>
            <person name="Richards S."/>
            <person name="Bandaranaike D."/>
            <person name="Bellair M."/>
            <person name="Blankenburg K."/>
            <person name="Chao H."/>
            <person name="Dinh H."/>
            <person name="Doddapaneni H."/>
            <person name="Dugan-Rocha S."/>
            <person name="Elkadiri S."/>
            <person name="Gnanaolivu R."/>
            <person name="Hughes D."/>
            <person name="Lee S."/>
            <person name="Li M."/>
            <person name="Ming W."/>
            <person name="Munidasa M."/>
            <person name="Muniz J."/>
            <person name="Nguyen L."/>
            <person name="Osuji N."/>
            <person name="Pu L.-L."/>
            <person name="Puazo M."/>
            <person name="Skinner E."/>
            <person name="Qu C."/>
            <person name="Quiroz J."/>
            <person name="Raj R."/>
            <person name="Weissenberger G."/>
            <person name="Xin Y."/>
            <person name="Zou X."/>
            <person name="Han Y."/>
            <person name="Worley K."/>
            <person name="Muzny D."/>
            <person name="Gibbs R."/>
        </authorList>
    </citation>
    <scope>NUCLEOTIDE SEQUENCE</scope>
    <source>
        <strain evidence="2">HAZT.00-mixed</strain>
        <tissue evidence="2">Whole organism</tissue>
    </source>
</reference>
<dbReference type="AlphaFoldDB" id="A0A6A0GUT9"/>
<dbReference type="EMBL" id="JQDR03013692">
    <property type="protein sequence ID" value="KAA0189263.1"/>
    <property type="molecule type" value="Genomic_DNA"/>
</dbReference>
<dbReference type="Proteomes" id="UP000711488">
    <property type="component" value="Unassembled WGS sequence"/>
</dbReference>
<comment type="caution">
    <text evidence="2">The sequence shown here is derived from an EMBL/GenBank/DDBJ whole genome shotgun (WGS) entry which is preliminary data.</text>
</comment>
<evidence type="ECO:0000256" key="1">
    <source>
        <dbReference type="SAM" id="Phobius"/>
    </source>
</evidence>
<protein>
    <submittedName>
        <fullName evidence="2">Gustatory receptor 152</fullName>
    </submittedName>
</protein>
<keyword evidence="2" id="KW-0675">Receptor</keyword>
<sequence length="390" mass="44709">MITKIIKLFMWLSGFYLPHFHDLNRGVSKVKSRAGKCQLILLKFVSIAWCMLVNAACITLILYNIQLMDPQNDEFLVMAEKVWALLPLLGSSITSAFFYIRRAKWRWILSAMDRMIITPEKEGSSFTCTRAAIQHVLLGILFFGSFYFTSVELVSRELLFLHIVLFHVEICYEGIVYMVTGFTFSVLVEVCTAKCELLAKNWSTDAITRYRYFPHRLGVWEINSEIKNKLFGLEKSLLEVRQFLDVLMEVFQWPLVVANLMAIVNGVIGLFLVLDSLVNQGTMGVRFWYSTSILIWSAFLLFIGHSAADRFNKAKQALANSVRRFLLFQRHSSCLSLQVVAEAAQPYRFSVAEFFSLGRSSITNTMAFVLSYVFVALQFRPAQNQPTVHE</sequence>
<gene>
    <name evidence="2" type="ORF">HAZT_HAZT008434</name>
</gene>
<proteinExistence type="predicted"/>
<evidence type="ECO:0000313" key="2">
    <source>
        <dbReference type="EMBL" id="KAA0189263.1"/>
    </source>
</evidence>
<feature type="transmembrane region" description="Helical" evidence="1">
    <location>
        <begin position="160"/>
        <end position="179"/>
    </location>
</feature>
<reference evidence="2" key="3">
    <citation type="submission" date="2019-06" db="EMBL/GenBank/DDBJ databases">
        <authorList>
            <person name="Poynton C."/>
            <person name="Hasenbein S."/>
            <person name="Benoit J.B."/>
            <person name="Sepulveda M.S."/>
            <person name="Poelchau M.F."/>
            <person name="Murali S.C."/>
            <person name="Chen S."/>
            <person name="Glastad K.M."/>
            <person name="Werren J.H."/>
            <person name="Vineis J.H."/>
            <person name="Bowen J.L."/>
            <person name="Friedrich M."/>
            <person name="Jones J."/>
            <person name="Robertson H.M."/>
            <person name="Feyereisen R."/>
            <person name="Mechler-Hickson A."/>
            <person name="Mathers N."/>
            <person name="Lee C.E."/>
            <person name="Colbourne J.K."/>
            <person name="Biales A."/>
            <person name="Johnston J.S."/>
            <person name="Wellborn G.A."/>
            <person name="Rosendale A.J."/>
            <person name="Cridge A.G."/>
            <person name="Munoz-Torres M.C."/>
            <person name="Bain P.A."/>
            <person name="Manny A.R."/>
            <person name="Major K.M."/>
            <person name="Lambert F.N."/>
            <person name="Vulpe C.D."/>
            <person name="Tuck P."/>
            <person name="Blalock B.J."/>
            <person name="Lin Y.-Y."/>
            <person name="Smith M.E."/>
            <person name="Ochoa-Acuna H."/>
            <person name="Chen M.-J.M."/>
            <person name="Childers C.P."/>
            <person name="Qu J."/>
            <person name="Dugan S."/>
            <person name="Lee S.L."/>
            <person name="Chao H."/>
            <person name="Dinh H."/>
            <person name="Han Y."/>
            <person name="Doddapaneni H."/>
            <person name="Worley K.C."/>
            <person name="Muzny D.M."/>
            <person name="Gibbs R.A."/>
            <person name="Richards S."/>
        </authorList>
    </citation>
    <scope>NUCLEOTIDE SEQUENCE</scope>
    <source>
        <strain evidence="2">HAZT.00-mixed</strain>
        <tissue evidence="2">Whole organism</tissue>
    </source>
</reference>
<organism evidence="2">
    <name type="scientific">Hyalella azteca</name>
    <name type="common">Amphipod</name>
    <dbReference type="NCBI Taxonomy" id="294128"/>
    <lineage>
        <taxon>Eukaryota</taxon>
        <taxon>Metazoa</taxon>
        <taxon>Ecdysozoa</taxon>
        <taxon>Arthropoda</taxon>
        <taxon>Crustacea</taxon>
        <taxon>Multicrustacea</taxon>
        <taxon>Malacostraca</taxon>
        <taxon>Eumalacostraca</taxon>
        <taxon>Peracarida</taxon>
        <taxon>Amphipoda</taxon>
        <taxon>Senticaudata</taxon>
        <taxon>Talitrida</taxon>
        <taxon>Talitroidea</taxon>
        <taxon>Hyalellidae</taxon>
        <taxon>Hyalella</taxon>
    </lineage>
</organism>
<feature type="transmembrane region" description="Helical" evidence="1">
    <location>
        <begin position="131"/>
        <end position="148"/>
    </location>
</feature>
<feature type="transmembrane region" description="Helical" evidence="1">
    <location>
        <begin position="82"/>
        <end position="100"/>
    </location>
</feature>
<feature type="transmembrane region" description="Helical" evidence="1">
    <location>
        <begin position="250"/>
        <end position="274"/>
    </location>
</feature>